<comment type="caution">
    <text evidence="1">The sequence shown here is derived from an EMBL/GenBank/DDBJ whole genome shotgun (WGS) entry which is preliminary data.</text>
</comment>
<keyword evidence="2" id="KW-1185">Reference proteome</keyword>
<dbReference type="Proteomes" id="UP001434883">
    <property type="component" value="Unassembled WGS sequence"/>
</dbReference>
<reference evidence="1 2" key="1">
    <citation type="submission" date="2021-06" db="EMBL/GenBank/DDBJ databases">
        <authorList>
            <person name="Palmer J.M."/>
        </authorList>
    </citation>
    <scope>NUCLEOTIDE SEQUENCE [LARGE SCALE GENOMIC DNA]</scope>
    <source>
        <strain evidence="1 2">XC_2019</strain>
        <tissue evidence="1">Muscle</tissue>
    </source>
</reference>
<evidence type="ECO:0000313" key="1">
    <source>
        <dbReference type="EMBL" id="MEQ2199966.1"/>
    </source>
</evidence>
<organism evidence="1 2">
    <name type="scientific">Xenoophorus captivus</name>
    <dbReference type="NCBI Taxonomy" id="1517983"/>
    <lineage>
        <taxon>Eukaryota</taxon>
        <taxon>Metazoa</taxon>
        <taxon>Chordata</taxon>
        <taxon>Craniata</taxon>
        <taxon>Vertebrata</taxon>
        <taxon>Euteleostomi</taxon>
        <taxon>Actinopterygii</taxon>
        <taxon>Neopterygii</taxon>
        <taxon>Teleostei</taxon>
        <taxon>Neoteleostei</taxon>
        <taxon>Acanthomorphata</taxon>
        <taxon>Ovalentaria</taxon>
        <taxon>Atherinomorphae</taxon>
        <taxon>Cyprinodontiformes</taxon>
        <taxon>Goodeidae</taxon>
        <taxon>Xenoophorus</taxon>
    </lineage>
</organism>
<protein>
    <submittedName>
        <fullName evidence="1">Uncharacterized protein</fullName>
    </submittedName>
</protein>
<feature type="non-terminal residue" evidence="1">
    <location>
        <position position="70"/>
    </location>
</feature>
<proteinExistence type="predicted"/>
<evidence type="ECO:0000313" key="2">
    <source>
        <dbReference type="Proteomes" id="UP001434883"/>
    </source>
</evidence>
<dbReference type="EMBL" id="JAHRIN010025594">
    <property type="protein sequence ID" value="MEQ2199966.1"/>
    <property type="molecule type" value="Genomic_DNA"/>
</dbReference>
<name>A0ABV0QVV5_9TELE</name>
<sequence>MASLLWVQEVPCGRRWNICFYFMYDSHVGGTVAGTVLALCRGEIPVTIETLNHSATMTVALRLSASRWLH</sequence>
<accession>A0ABV0QVV5</accession>
<gene>
    <name evidence="1" type="ORF">XENOCAPTIV_018409</name>
</gene>